<dbReference type="RefSeq" id="WP_310318977.1">
    <property type="nucleotide sequence ID" value="NZ_JAVDWU010000007.1"/>
</dbReference>
<organism evidence="3 4">
    <name type="scientific">Hydrogenophaga palleronii</name>
    <dbReference type="NCBI Taxonomy" id="65655"/>
    <lineage>
        <taxon>Bacteria</taxon>
        <taxon>Pseudomonadati</taxon>
        <taxon>Pseudomonadota</taxon>
        <taxon>Betaproteobacteria</taxon>
        <taxon>Burkholderiales</taxon>
        <taxon>Comamonadaceae</taxon>
        <taxon>Hydrogenophaga</taxon>
    </lineage>
</organism>
<feature type="transmembrane region" description="Helical" evidence="1">
    <location>
        <begin position="21"/>
        <end position="42"/>
    </location>
</feature>
<protein>
    <submittedName>
        <fullName evidence="3">Flp pilus assembly protein TadG</fullName>
    </submittedName>
</protein>
<evidence type="ECO:0000256" key="1">
    <source>
        <dbReference type="SAM" id="Phobius"/>
    </source>
</evidence>
<sequence>MSTTRLHRKERQRGVAAVEMAIIILPMLILCFGITELGRALYQYNGLVKATRGAARYLSQQNLASPPAGQTADGLRTNARSLALCGAFDCGQSEPLVTNLTLAMISVCDPVLCADTHANVSTGEGTTSLVSVTVGGGGVGYAFESMVAWVVPNINFSPVSITMAASTN</sequence>
<dbReference type="InterPro" id="IPR012495">
    <property type="entry name" value="TadE-like_dom"/>
</dbReference>
<dbReference type="EMBL" id="JAVDWU010000007">
    <property type="protein sequence ID" value="MDR7151496.1"/>
    <property type="molecule type" value="Genomic_DNA"/>
</dbReference>
<name>A0ABU1WQC9_9BURK</name>
<dbReference type="Pfam" id="PF07811">
    <property type="entry name" value="TadE"/>
    <property type="match status" value="1"/>
</dbReference>
<comment type="caution">
    <text evidence="3">The sequence shown here is derived from an EMBL/GenBank/DDBJ whole genome shotgun (WGS) entry which is preliminary data.</text>
</comment>
<proteinExistence type="predicted"/>
<keyword evidence="1" id="KW-0812">Transmembrane</keyword>
<reference evidence="3 4" key="1">
    <citation type="submission" date="2023-07" db="EMBL/GenBank/DDBJ databases">
        <title>Sorghum-associated microbial communities from plants grown in Nebraska, USA.</title>
        <authorList>
            <person name="Schachtman D."/>
        </authorList>
    </citation>
    <scope>NUCLEOTIDE SEQUENCE [LARGE SCALE GENOMIC DNA]</scope>
    <source>
        <strain evidence="3 4">4249</strain>
    </source>
</reference>
<keyword evidence="1" id="KW-0472">Membrane</keyword>
<evidence type="ECO:0000313" key="3">
    <source>
        <dbReference type="EMBL" id="MDR7151496.1"/>
    </source>
</evidence>
<gene>
    <name evidence="3" type="ORF">J2W49_003472</name>
</gene>
<evidence type="ECO:0000313" key="4">
    <source>
        <dbReference type="Proteomes" id="UP001265700"/>
    </source>
</evidence>
<dbReference type="Proteomes" id="UP001265700">
    <property type="component" value="Unassembled WGS sequence"/>
</dbReference>
<keyword evidence="4" id="KW-1185">Reference proteome</keyword>
<keyword evidence="1" id="KW-1133">Transmembrane helix</keyword>
<feature type="domain" description="TadE-like" evidence="2">
    <location>
        <begin position="14"/>
        <end position="56"/>
    </location>
</feature>
<accession>A0ABU1WQC9</accession>
<evidence type="ECO:0000259" key="2">
    <source>
        <dbReference type="Pfam" id="PF07811"/>
    </source>
</evidence>